<dbReference type="AlphaFoldDB" id="A0A5A7MT68"/>
<comment type="caution">
    <text evidence="6">The sequence shown here is derived from an EMBL/GenBank/DDBJ whole genome shotgun (WGS) entry which is preliminary data.</text>
</comment>
<dbReference type="GO" id="GO:0022625">
    <property type="term" value="C:cytosolic large ribosomal subunit"/>
    <property type="evidence" value="ECO:0007669"/>
    <property type="project" value="TreeGrafter"/>
</dbReference>
<reference evidence="8 9" key="1">
    <citation type="submission" date="2019-09" db="EMBL/GenBank/DDBJ databases">
        <title>NBRP : Genome information of microbial organism related human and environment.</title>
        <authorList>
            <person name="Hattori M."/>
            <person name="Oshima K."/>
            <person name="Inaba H."/>
            <person name="Suda W."/>
            <person name="Sakamoto M."/>
            <person name="Iino T."/>
            <person name="Kitahara M."/>
            <person name="Oshida Y."/>
            <person name="Iida T."/>
            <person name="Kudo T."/>
            <person name="Itoh T."/>
            <person name="Ohkuma M."/>
        </authorList>
    </citation>
    <scope>NUCLEOTIDE SEQUENCE [LARGE SCALE GENOMIC DNA]</scope>
    <source>
        <strain evidence="6 8">Hi-2</strain>
        <strain evidence="7 9">Mie-1</strain>
    </source>
</reference>
<dbReference type="InterPro" id="IPR034704">
    <property type="entry name" value="Ribosomal_bL28/bL31-like_sf"/>
</dbReference>
<accession>A0A5A7MYB5</accession>
<evidence type="ECO:0000313" key="7">
    <source>
        <dbReference type="EMBL" id="GER01061.1"/>
    </source>
</evidence>
<dbReference type="RefSeq" id="WP_150001380.1">
    <property type="nucleotide sequence ID" value="NZ_BKCL01000015.1"/>
</dbReference>
<dbReference type="PANTHER" id="PTHR13528:SF2">
    <property type="entry name" value="LARGE RIBOSOMAL SUBUNIT PROTEIN BL28M"/>
    <property type="match status" value="1"/>
</dbReference>
<comment type="similarity">
    <text evidence="1 5">Belongs to the bacterial ribosomal protein bL28 family.</text>
</comment>
<accession>A0A5A7MT68</accession>
<keyword evidence="3 5" id="KW-0687">Ribonucleoprotein</keyword>
<evidence type="ECO:0000256" key="2">
    <source>
        <dbReference type="ARBA" id="ARBA00022980"/>
    </source>
</evidence>
<dbReference type="InterPro" id="IPR037147">
    <property type="entry name" value="Ribosomal_bL28_sf"/>
</dbReference>
<keyword evidence="2 5" id="KW-0689">Ribosomal protein</keyword>
<dbReference type="Proteomes" id="UP000325187">
    <property type="component" value="Unassembled WGS sequence"/>
</dbReference>
<evidence type="ECO:0000256" key="5">
    <source>
        <dbReference type="HAMAP-Rule" id="MF_00373"/>
    </source>
</evidence>
<dbReference type="EMBL" id="BKCM01000007">
    <property type="protein sequence ID" value="GER01061.1"/>
    <property type="molecule type" value="Genomic_DNA"/>
</dbReference>
<dbReference type="EMBL" id="BKCL01000015">
    <property type="protein sequence ID" value="GEQ99242.1"/>
    <property type="molecule type" value="Genomic_DNA"/>
</dbReference>
<evidence type="ECO:0000256" key="1">
    <source>
        <dbReference type="ARBA" id="ARBA00008760"/>
    </source>
</evidence>
<dbReference type="Proteomes" id="UP000322084">
    <property type="component" value="Unassembled WGS sequence"/>
</dbReference>
<dbReference type="HAMAP" id="MF_00373">
    <property type="entry name" value="Ribosomal_bL28"/>
    <property type="match status" value="1"/>
</dbReference>
<sequence length="102" mass="11529">MSRVCELSGKRVETGMKVSHSHIRTKRRFLPNLKRVRLMSETLGRAVSFRIAVSTLRSVDHREGLDNYLLKAKDAELSLKARRLKSEIKKKKSVAPAALAAE</sequence>
<organism evidence="6 8">
    <name type="scientific">Iodidimonas gelatinilytica</name>
    <dbReference type="NCBI Taxonomy" id="1236966"/>
    <lineage>
        <taxon>Bacteria</taxon>
        <taxon>Pseudomonadati</taxon>
        <taxon>Pseudomonadota</taxon>
        <taxon>Alphaproteobacteria</taxon>
        <taxon>Iodidimonadales</taxon>
        <taxon>Iodidimonadaceae</taxon>
        <taxon>Iodidimonas</taxon>
    </lineage>
</organism>
<dbReference type="InterPro" id="IPR026569">
    <property type="entry name" value="Ribosomal_bL28"/>
</dbReference>
<evidence type="ECO:0000313" key="9">
    <source>
        <dbReference type="Proteomes" id="UP000325187"/>
    </source>
</evidence>
<dbReference type="Gene3D" id="2.30.170.40">
    <property type="entry name" value="Ribosomal protein L28/L24"/>
    <property type="match status" value="1"/>
</dbReference>
<dbReference type="Pfam" id="PF00830">
    <property type="entry name" value="Ribosomal_L28"/>
    <property type="match status" value="1"/>
</dbReference>
<evidence type="ECO:0000256" key="4">
    <source>
        <dbReference type="ARBA" id="ARBA00035174"/>
    </source>
</evidence>
<dbReference type="InterPro" id="IPR001383">
    <property type="entry name" value="Ribosomal_bL28_bact-type"/>
</dbReference>
<name>A0A5A7MT68_9PROT</name>
<dbReference type="SUPFAM" id="SSF143800">
    <property type="entry name" value="L28p-like"/>
    <property type="match status" value="1"/>
</dbReference>
<protein>
    <recommendedName>
        <fullName evidence="4 5">Large ribosomal subunit protein bL28</fullName>
    </recommendedName>
</protein>
<evidence type="ECO:0000313" key="8">
    <source>
        <dbReference type="Proteomes" id="UP000322084"/>
    </source>
</evidence>
<dbReference type="PANTHER" id="PTHR13528">
    <property type="entry name" value="39S RIBOSOMAL PROTEIN L28, MITOCHONDRIAL"/>
    <property type="match status" value="1"/>
</dbReference>
<keyword evidence="9" id="KW-1185">Reference proteome</keyword>
<dbReference type="NCBIfam" id="TIGR00009">
    <property type="entry name" value="L28"/>
    <property type="match status" value="1"/>
</dbReference>
<dbReference type="GO" id="GO:0003735">
    <property type="term" value="F:structural constituent of ribosome"/>
    <property type="evidence" value="ECO:0007669"/>
    <property type="project" value="InterPro"/>
</dbReference>
<gene>
    <name evidence="5 6" type="primary">rpmB</name>
    <name evidence="6" type="ORF">JCM17844_28790</name>
    <name evidence="7" type="ORF">JCM17845_16840</name>
</gene>
<evidence type="ECO:0000256" key="3">
    <source>
        <dbReference type="ARBA" id="ARBA00023274"/>
    </source>
</evidence>
<dbReference type="GO" id="GO:0006412">
    <property type="term" value="P:translation"/>
    <property type="evidence" value="ECO:0007669"/>
    <property type="project" value="UniProtKB-UniRule"/>
</dbReference>
<proteinExistence type="inferred from homology"/>
<evidence type="ECO:0000313" key="6">
    <source>
        <dbReference type="EMBL" id="GEQ99242.1"/>
    </source>
</evidence>